<reference evidence="3 4" key="1">
    <citation type="submission" date="2020-10" db="EMBL/GenBank/DDBJ databases">
        <title>Connecting structure to function with the recovery of over 1000 high-quality activated sludge metagenome-assembled genomes encoding full-length rRNA genes using long-read sequencing.</title>
        <authorList>
            <person name="Singleton C.M."/>
            <person name="Petriglieri F."/>
            <person name="Kristensen J.M."/>
            <person name="Kirkegaard R.H."/>
            <person name="Michaelsen T.Y."/>
            <person name="Andersen M.H."/>
            <person name="Karst S.M."/>
            <person name="Dueholm M.S."/>
            <person name="Nielsen P.H."/>
            <person name="Albertsen M."/>
        </authorList>
    </citation>
    <scope>NUCLEOTIDE SEQUENCE [LARGE SCALE GENOMIC DNA]</scope>
    <source>
        <strain evidence="3">Lyne_18-Q3-R50-59_MAXAC.006</strain>
    </source>
</reference>
<evidence type="ECO:0000313" key="4">
    <source>
        <dbReference type="Proteomes" id="UP000727993"/>
    </source>
</evidence>
<dbReference type="Proteomes" id="UP000727993">
    <property type="component" value="Unassembled WGS sequence"/>
</dbReference>
<accession>A0A936TDH8</accession>
<evidence type="ECO:0000259" key="2">
    <source>
        <dbReference type="PROSITE" id="PS51379"/>
    </source>
</evidence>
<dbReference type="AlphaFoldDB" id="A0A936TDH8"/>
<dbReference type="InterPro" id="IPR052395">
    <property type="entry name" value="ET_Ferredoxin"/>
</dbReference>
<proteinExistence type="predicted"/>
<dbReference type="EMBL" id="JADJZA010000007">
    <property type="protein sequence ID" value="MBK9297596.1"/>
    <property type="molecule type" value="Genomic_DNA"/>
</dbReference>
<dbReference type="Gene3D" id="3.30.70.20">
    <property type="match status" value="1"/>
</dbReference>
<dbReference type="Pfam" id="PF13459">
    <property type="entry name" value="Fer4_15"/>
    <property type="match status" value="1"/>
</dbReference>
<feature type="domain" description="4Fe-4S ferredoxin-type" evidence="2">
    <location>
        <begin position="1"/>
        <end position="30"/>
    </location>
</feature>
<organism evidence="3 4">
    <name type="scientific">Candidatus Neomicrothrix subdominans</name>
    <dbReference type="NCBI Taxonomy" id="2954438"/>
    <lineage>
        <taxon>Bacteria</taxon>
        <taxon>Bacillati</taxon>
        <taxon>Actinomycetota</taxon>
        <taxon>Acidimicrobiia</taxon>
        <taxon>Acidimicrobiales</taxon>
        <taxon>Microthrixaceae</taxon>
        <taxon>Candidatus Neomicrothrix</taxon>
    </lineage>
</organism>
<comment type="caution">
    <text evidence="3">The sequence shown here is derived from an EMBL/GenBank/DDBJ whole genome shotgun (WGS) entry which is preliminary data.</text>
</comment>
<dbReference type="PANTHER" id="PTHR39163">
    <property type="entry name" value="FERREDOXIN"/>
    <property type="match status" value="1"/>
</dbReference>
<dbReference type="SUPFAM" id="SSF54862">
    <property type="entry name" value="4Fe-4S ferredoxins"/>
    <property type="match status" value="1"/>
</dbReference>
<protein>
    <submittedName>
        <fullName evidence="3">Ferredoxin</fullName>
    </submittedName>
</protein>
<sequence>MHVWIDQDLCTGDGLCEEIAPEVFFAQDDGLYYVKESSGNFGTEKLFDGVTNPASHEGLARIPDGEIESVIEAAEECPGECIFIEPE</sequence>
<evidence type="ECO:0000256" key="1">
    <source>
        <dbReference type="ARBA" id="ARBA00001966"/>
    </source>
</evidence>
<gene>
    <name evidence="3" type="ORF">IPN02_12350</name>
</gene>
<dbReference type="PANTHER" id="PTHR39163:SF1">
    <property type="entry name" value="FERREDOXIN"/>
    <property type="match status" value="1"/>
</dbReference>
<comment type="cofactor">
    <cofactor evidence="1">
        <name>[4Fe-4S] cluster</name>
        <dbReference type="ChEBI" id="CHEBI:49883"/>
    </cofactor>
</comment>
<dbReference type="InterPro" id="IPR017896">
    <property type="entry name" value="4Fe4S_Fe-S-bd"/>
</dbReference>
<name>A0A936TDH8_9ACTN</name>
<dbReference type="PROSITE" id="PS51379">
    <property type="entry name" value="4FE4S_FER_2"/>
    <property type="match status" value="1"/>
</dbReference>
<evidence type="ECO:0000313" key="3">
    <source>
        <dbReference type="EMBL" id="MBK9297596.1"/>
    </source>
</evidence>